<dbReference type="PANTHER" id="PTHR12619:SF5">
    <property type="entry name" value="TRANSCRIPTION FACTOR RFX4"/>
    <property type="match status" value="1"/>
</dbReference>
<dbReference type="InterPro" id="IPR003150">
    <property type="entry name" value="DNA-bd_RFX"/>
</dbReference>
<dbReference type="PANTHER" id="PTHR12619">
    <property type="entry name" value="RFX TRANSCRIPTION FACTOR FAMILY"/>
    <property type="match status" value="1"/>
</dbReference>
<reference evidence="4 5" key="1">
    <citation type="submission" date="2024-05" db="EMBL/GenBank/DDBJ databases">
        <authorList>
            <person name="Wallberg A."/>
        </authorList>
    </citation>
    <scope>NUCLEOTIDE SEQUENCE [LARGE SCALE GENOMIC DNA]</scope>
</reference>
<dbReference type="Pfam" id="PF02257">
    <property type="entry name" value="RFX_DNA_binding"/>
    <property type="match status" value="5"/>
</dbReference>
<dbReference type="InterPro" id="IPR036388">
    <property type="entry name" value="WH-like_DNA-bd_sf"/>
</dbReference>
<dbReference type="AlphaFoldDB" id="A0AAV2R7F5"/>
<dbReference type="Gene3D" id="1.10.10.10">
    <property type="entry name" value="Winged helix-like DNA-binding domain superfamily/Winged helix DNA-binding domain"/>
    <property type="match status" value="5"/>
</dbReference>
<feature type="compositionally biased region" description="Basic and acidic residues" evidence="2">
    <location>
        <begin position="781"/>
        <end position="796"/>
    </location>
</feature>
<feature type="domain" description="RFX-type winged-helix" evidence="3">
    <location>
        <begin position="586"/>
        <end position="661"/>
    </location>
</feature>
<evidence type="ECO:0000256" key="2">
    <source>
        <dbReference type="SAM" id="MobiDB-lite"/>
    </source>
</evidence>
<dbReference type="PROSITE" id="PS51526">
    <property type="entry name" value="RFX_DBD"/>
    <property type="match status" value="2"/>
</dbReference>
<accession>A0AAV2R7F5</accession>
<feature type="region of interest" description="Disordered" evidence="2">
    <location>
        <begin position="943"/>
        <end position="967"/>
    </location>
</feature>
<evidence type="ECO:0000259" key="3">
    <source>
        <dbReference type="PROSITE" id="PS51526"/>
    </source>
</evidence>
<feature type="compositionally biased region" description="Basic and acidic residues" evidence="2">
    <location>
        <begin position="885"/>
        <end position="897"/>
    </location>
</feature>
<evidence type="ECO:0000313" key="4">
    <source>
        <dbReference type="EMBL" id="CAL4115193.1"/>
    </source>
</evidence>
<feature type="compositionally biased region" description="Polar residues" evidence="2">
    <location>
        <begin position="249"/>
        <end position="271"/>
    </location>
</feature>
<dbReference type="InterPro" id="IPR036390">
    <property type="entry name" value="WH_DNA-bd_sf"/>
</dbReference>
<dbReference type="InterPro" id="IPR039779">
    <property type="entry name" value="RFX-like"/>
</dbReference>
<proteinExistence type="predicted"/>
<sequence length="1070" mass="121779">MVTRVKSSQGTMALSCSQAKLWVKTHYERHEDGVVAKSVMYKHYEDYCREQGRNIMETSIFGRVVKSVFPDVTIRRLGGRDNLKYYYCGIQAKETSPHVVDNATTTRPKRRLRKRELVTDKADVHRCLVWLRKNYVAGPEGSVVKPDVYERYVQECMSSGLEPLTLQYFGMVVTHAFPHITKRKLGPRANQQKYYFGIQERTMPLPFDSVQAELLGVVEEMFANGRLCYREDLNGGDEDDDDDDYSCRSPLSDTSEGSLRDSNTPYSTDSIQAHSMPHYMLDNQYIKEEPVDYSLSHLRLKDEPPEEVIPHTEHMYLVKEEPLDLHTGRGGLERQDYGSQVDYSPEMDNMYTSSRSPDRSSPSVTTSMSNSPSPSIKDQKSKRIYKPRFHIDYHDENSWIGDSTIDPKSEQLGMQYHSETEQESFLRHWLLRTFEEYDRMSVNRYQVYAYYERQCEMSGTSPLLQVAFDEIVLKEFKGVVTRIHSSDQKTFYEGIRVQSHSELFNSIEELFDGEPFSWKDTSQHSMEMSPPPGAAPIDPLNLPPEDDEEDDQQDDSYGENYQNVVSSEDSLHSSTPEVLRDGKYYLRMWLTDNFESVTDACVLKADAYKHYENYARSIKQNPFEMNVFGKIVRQVFPKVTIRRLGGRVKPQYHYCGISVKSTSPIFQYMSGRDPAQRSRKKEIATDNKSAESVIDWLRRMYEPGKERIIMKSEVFKNYCNYCTVINENPVTLNYFGKLVKHCFPSVEVRKFGGRSEPTWYYFGLVPKCGDHHLPHTQYPGDLRREASPLTDHHEDLGSPYDLPVPRGMVSISPRHLSPAAHDDRLPGHPHSTSPIPISLAKGGAPSPHYSTPPNGSYGSPSMLMQSMLQNQLASYAQSPLLNRRVPDSLHQSPRDSLHYSSSAGVARPSPIDARSFHENLNSQSPAEGARMQELRRHLLARSPYEPADLPPDNLYSRSPGDTAAQYCRSPRDTASALDHYVGSSPGSQHQGDTMSIMYVGHHSPVDSPSFRQRAYLSGGGTVGGSGAGVPVGGGMPNLALHQAAVQHKRHKLQQYHHRDDYEMVQDMAVE</sequence>
<feature type="region of interest" description="Disordered" evidence="2">
    <location>
        <begin position="520"/>
        <end position="559"/>
    </location>
</feature>
<keyword evidence="5" id="KW-1185">Reference proteome</keyword>
<feature type="region of interest" description="Disordered" evidence="2">
    <location>
        <begin position="776"/>
        <end position="862"/>
    </location>
</feature>
<feature type="compositionally biased region" description="Basic and acidic residues" evidence="2">
    <location>
        <begin position="326"/>
        <end position="336"/>
    </location>
</feature>
<feature type="region of interest" description="Disordered" evidence="2">
    <location>
        <begin position="885"/>
        <end position="910"/>
    </location>
</feature>
<organism evidence="4 5">
    <name type="scientific">Meganyctiphanes norvegica</name>
    <name type="common">Northern krill</name>
    <name type="synonym">Thysanopoda norvegica</name>
    <dbReference type="NCBI Taxonomy" id="48144"/>
    <lineage>
        <taxon>Eukaryota</taxon>
        <taxon>Metazoa</taxon>
        <taxon>Ecdysozoa</taxon>
        <taxon>Arthropoda</taxon>
        <taxon>Crustacea</taxon>
        <taxon>Multicrustacea</taxon>
        <taxon>Malacostraca</taxon>
        <taxon>Eumalacostraca</taxon>
        <taxon>Eucarida</taxon>
        <taxon>Euphausiacea</taxon>
        <taxon>Euphausiidae</taxon>
        <taxon>Meganyctiphanes</taxon>
    </lineage>
</organism>
<dbReference type="GO" id="GO:0000981">
    <property type="term" value="F:DNA-binding transcription factor activity, RNA polymerase II-specific"/>
    <property type="evidence" value="ECO:0007669"/>
    <property type="project" value="TreeGrafter"/>
</dbReference>
<dbReference type="Proteomes" id="UP001497623">
    <property type="component" value="Unassembled WGS sequence"/>
</dbReference>
<dbReference type="EMBL" id="CAXKWB010016040">
    <property type="protein sequence ID" value="CAL4115193.1"/>
    <property type="molecule type" value="Genomic_DNA"/>
</dbReference>
<keyword evidence="1" id="KW-0238">DNA-binding</keyword>
<comment type="caution">
    <text evidence="4">The sequence shown here is derived from an EMBL/GenBank/DDBJ whole genome shotgun (WGS) entry which is preliminary data.</text>
</comment>
<feature type="compositionally biased region" description="Polar residues" evidence="2">
    <location>
        <begin position="848"/>
        <end position="862"/>
    </location>
</feature>
<dbReference type="SUPFAM" id="SSF46785">
    <property type="entry name" value="Winged helix' DNA-binding domain"/>
    <property type="match status" value="4"/>
</dbReference>
<feature type="domain" description="RFX-type winged-helix" evidence="3">
    <location>
        <begin position="19"/>
        <end position="94"/>
    </location>
</feature>
<evidence type="ECO:0000313" key="5">
    <source>
        <dbReference type="Proteomes" id="UP001497623"/>
    </source>
</evidence>
<dbReference type="GO" id="GO:0000978">
    <property type="term" value="F:RNA polymerase II cis-regulatory region sequence-specific DNA binding"/>
    <property type="evidence" value="ECO:0007669"/>
    <property type="project" value="TreeGrafter"/>
</dbReference>
<feature type="compositionally biased region" description="Acidic residues" evidence="2">
    <location>
        <begin position="544"/>
        <end position="557"/>
    </location>
</feature>
<feature type="region of interest" description="Disordered" evidence="2">
    <location>
        <begin position="326"/>
        <end position="381"/>
    </location>
</feature>
<feature type="region of interest" description="Disordered" evidence="2">
    <location>
        <begin position="234"/>
        <end position="271"/>
    </location>
</feature>
<feature type="compositionally biased region" description="Acidic residues" evidence="2">
    <location>
        <begin position="234"/>
        <end position="244"/>
    </location>
</feature>
<name>A0AAV2R7F5_MEGNR</name>
<feature type="compositionally biased region" description="Low complexity" evidence="2">
    <location>
        <begin position="352"/>
        <end position="375"/>
    </location>
</feature>
<gene>
    <name evidence="4" type="ORF">MNOR_LOCUS20606</name>
</gene>
<protein>
    <recommendedName>
        <fullName evidence="3">RFX-type winged-helix domain-containing protein</fullName>
    </recommendedName>
</protein>
<evidence type="ECO:0000256" key="1">
    <source>
        <dbReference type="ARBA" id="ARBA00023125"/>
    </source>
</evidence>